<keyword evidence="1" id="KW-0175">Coiled coil</keyword>
<dbReference type="eggNOG" id="ENOG5033Y7G">
    <property type="taxonomic scope" value="Bacteria"/>
</dbReference>
<geneLocation type="plasmid" evidence="3 4">
    <name>pDRET01</name>
</geneLocation>
<evidence type="ECO:0000256" key="1">
    <source>
        <dbReference type="SAM" id="Coils"/>
    </source>
</evidence>
<keyword evidence="4" id="KW-1185">Reference proteome</keyword>
<feature type="coiled-coil region" evidence="1">
    <location>
        <begin position="420"/>
        <end position="459"/>
    </location>
</feature>
<feature type="region of interest" description="Disordered" evidence="2">
    <location>
        <begin position="305"/>
        <end position="325"/>
    </location>
</feature>
<gene>
    <name evidence="3" type="ORF">Dret_2507</name>
</gene>
<dbReference type="OrthoDB" id="5441783at2"/>
<feature type="compositionally biased region" description="Basic and acidic residues" evidence="2">
    <location>
        <begin position="88"/>
        <end position="101"/>
    </location>
</feature>
<reference evidence="3 4" key="1">
    <citation type="journal article" date="2010" name="Stand. Genomic Sci.">
        <title>Complete genome sequence of Desulfohalobium retbaense type strain (HR(100)).</title>
        <authorList>
            <person name="Spring S."/>
            <person name="Nolan M."/>
            <person name="Lapidus A."/>
            <person name="Glavina Del Rio T."/>
            <person name="Copeland A."/>
            <person name="Tice H."/>
            <person name="Cheng J.F."/>
            <person name="Lucas S."/>
            <person name="Land M."/>
            <person name="Chen F."/>
            <person name="Bruce D."/>
            <person name="Goodwin L."/>
            <person name="Pitluck S."/>
            <person name="Ivanova N."/>
            <person name="Mavromatis K."/>
            <person name="Mikhailova N."/>
            <person name="Pati A."/>
            <person name="Chen A."/>
            <person name="Palaniappan K."/>
            <person name="Hauser L."/>
            <person name="Chang Y.J."/>
            <person name="Jeffries C.D."/>
            <person name="Munk C."/>
            <person name="Kiss H."/>
            <person name="Chain P."/>
            <person name="Han C."/>
            <person name="Brettin T."/>
            <person name="Detter J.C."/>
            <person name="Schuler E."/>
            <person name="Goker M."/>
            <person name="Rohde M."/>
            <person name="Bristow J."/>
            <person name="Eisen J.A."/>
            <person name="Markowitz V."/>
            <person name="Hugenholtz P."/>
            <person name="Kyrpides N.C."/>
            <person name="Klenk H.P."/>
        </authorList>
    </citation>
    <scope>NUCLEOTIDE SEQUENCE [LARGE SCALE GENOMIC DNA]</scope>
    <source>
        <strain evidence="3 4">DSM 5692</strain>
        <plasmid evidence="4">Plasmid pDRET01</plasmid>
    </source>
</reference>
<feature type="compositionally biased region" description="Polar residues" evidence="2">
    <location>
        <begin position="159"/>
        <end position="177"/>
    </location>
</feature>
<feature type="compositionally biased region" description="Polar residues" evidence="2">
    <location>
        <begin position="36"/>
        <end position="59"/>
    </location>
</feature>
<proteinExistence type="predicted"/>
<evidence type="ECO:0000313" key="3">
    <source>
        <dbReference type="EMBL" id="ACV69788.1"/>
    </source>
</evidence>
<dbReference type="RefSeq" id="WP_012813879.1">
    <property type="nucleotide sequence ID" value="NC_013224.1"/>
</dbReference>
<dbReference type="KEGG" id="drt:Dret_2507"/>
<sequence length="488" mass="55228">MAKKKRRSLYDTLSARDSGQDDELRETFKRVREINTKQSTETTPPSENSNKKVQAQDKSPSGPLIHTAQTNRSNIPITHSDQQSNNKENNKSKQEFNKDSLGDTNRSPKAPTNTAQNNRSSKALANTAQVDRPNKPLENNHTAHLNSSNEPFTRALRAQSLSGTNERYAQAVQMSGSEESHEPTEDPQNILLKPKSSIRSRNQKKIFDYLQRIGSQTTTLTYISNITGVPYSTTRRIISKFKAEGLIYYRTLFVKDVGWCAKIWIINSEGETPNRAVQMSGINGRYEWAVSNASKIDRESIYLKEGGVGGDGQDQPDNSSSSSEARLNQLTDEDIAFFWPKLHQSGFGAHQVQQIVQRLSKVDKKADKVIQGLDHAEWELDQGKMTDKEGNPVGNPCSYVFSSLAREGYYRRPSGYISPEEQAELDAKEEADRLQQLGKEKKESQFKAWKANLSEEELNQILACKTHKGPTDPWLRQYWEKTIYYTTK</sequence>
<dbReference type="EMBL" id="CP001735">
    <property type="protein sequence ID" value="ACV69788.1"/>
    <property type="molecule type" value="Genomic_DNA"/>
</dbReference>
<accession>C8X5U1</accession>
<feature type="compositionally biased region" description="Polar residues" evidence="2">
    <location>
        <begin position="316"/>
        <end position="325"/>
    </location>
</feature>
<feature type="compositionally biased region" description="Polar residues" evidence="2">
    <location>
        <begin position="137"/>
        <end position="151"/>
    </location>
</feature>
<dbReference type="Proteomes" id="UP000001052">
    <property type="component" value="Plasmid pDRET01"/>
</dbReference>
<feature type="compositionally biased region" description="Basic and acidic residues" evidence="2">
    <location>
        <begin position="25"/>
        <end position="35"/>
    </location>
</feature>
<organism evidence="3 4">
    <name type="scientific">Desulfohalobium retbaense (strain ATCC 49708 / DSM 5692 / JCM 16813 / HR100)</name>
    <dbReference type="NCBI Taxonomy" id="485915"/>
    <lineage>
        <taxon>Bacteria</taxon>
        <taxon>Pseudomonadati</taxon>
        <taxon>Thermodesulfobacteriota</taxon>
        <taxon>Desulfovibrionia</taxon>
        <taxon>Desulfovibrionales</taxon>
        <taxon>Desulfohalobiaceae</taxon>
        <taxon>Desulfohalobium</taxon>
    </lineage>
</organism>
<feature type="compositionally biased region" description="Polar residues" evidence="2">
    <location>
        <begin position="67"/>
        <end position="81"/>
    </location>
</feature>
<feature type="compositionally biased region" description="Polar residues" evidence="2">
    <location>
        <begin position="102"/>
        <end position="129"/>
    </location>
</feature>
<feature type="region of interest" description="Disordered" evidence="2">
    <location>
        <begin position="1"/>
        <end position="191"/>
    </location>
</feature>
<dbReference type="HOGENOM" id="CLU_558648_0_0_7"/>
<evidence type="ECO:0000256" key="2">
    <source>
        <dbReference type="SAM" id="MobiDB-lite"/>
    </source>
</evidence>
<evidence type="ECO:0000313" key="4">
    <source>
        <dbReference type="Proteomes" id="UP000001052"/>
    </source>
</evidence>
<keyword evidence="3" id="KW-0614">Plasmid</keyword>
<name>C8X5U1_DESRD</name>
<protein>
    <submittedName>
        <fullName evidence="3">Uncharacterized protein</fullName>
    </submittedName>
</protein>
<dbReference type="AlphaFoldDB" id="C8X5U1"/>